<dbReference type="RefSeq" id="WP_106524201.1">
    <property type="nucleotide sequence ID" value="NZ_PYGD01000008.1"/>
</dbReference>
<protein>
    <submittedName>
        <fullName evidence="3">Putative secreted protein (Por secretion system target)</fullName>
    </submittedName>
</protein>
<dbReference type="OrthoDB" id="728034at2"/>
<organism evidence="3 4">
    <name type="scientific">Taibaiella chishuiensis</name>
    <dbReference type="NCBI Taxonomy" id="1434707"/>
    <lineage>
        <taxon>Bacteria</taxon>
        <taxon>Pseudomonadati</taxon>
        <taxon>Bacteroidota</taxon>
        <taxon>Chitinophagia</taxon>
        <taxon>Chitinophagales</taxon>
        <taxon>Chitinophagaceae</taxon>
        <taxon>Taibaiella</taxon>
    </lineage>
</organism>
<dbReference type="InterPro" id="IPR059226">
    <property type="entry name" value="Choice_anch_Q_dom"/>
</dbReference>
<keyword evidence="4" id="KW-1185">Reference proteome</keyword>
<dbReference type="Proteomes" id="UP000240572">
    <property type="component" value="Unassembled WGS sequence"/>
</dbReference>
<dbReference type="InterPro" id="IPR026444">
    <property type="entry name" value="Secre_tail"/>
</dbReference>
<dbReference type="EMBL" id="PYGD01000008">
    <property type="protein sequence ID" value="PSK90321.1"/>
    <property type="molecule type" value="Genomic_DNA"/>
</dbReference>
<dbReference type="Pfam" id="PF18962">
    <property type="entry name" value="Por_Secre_tail"/>
    <property type="match status" value="1"/>
</dbReference>
<evidence type="ECO:0000313" key="4">
    <source>
        <dbReference type="Proteomes" id="UP000240572"/>
    </source>
</evidence>
<name>A0A2P8CZC3_9BACT</name>
<evidence type="ECO:0000256" key="1">
    <source>
        <dbReference type="SAM" id="SignalP"/>
    </source>
</evidence>
<dbReference type="Gene3D" id="2.160.20.10">
    <property type="entry name" value="Single-stranded right-handed beta-helix, Pectin lyase-like"/>
    <property type="match status" value="1"/>
</dbReference>
<dbReference type="InterPro" id="IPR012334">
    <property type="entry name" value="Pectin_lyas_fold"/>
</dbReference>
<dbReference type="InterPro" id="IPR011050">
    <property type="entry name" value="Pectin_lyase_fold/virulence"/>
</dbReference>
<evidence type="ECO:0000259" key="2">
    <source>
        <dbReference type="Pfam" id="PF18962"/>
    </source>
</evidence>
<dbReference type="NCBIfam" id="NF041518">
    <property type="entry name" value="choice_anch_Q"/>
    <property type="match status" value="1"/>
</dbReference>
<gene>
    <name evidence="3" type="ORF">B0I18_10849</name>
</gene>
<accession>A0A2P8CZC3</accession>
<feature type="domain" description="Secretion system C-terminal sorting" evidence="2">
    <location>
        <begin position="688"/>
        <end position="759"/>
    </location>
</feature>
<comment type="caution">
    <text evidence="3">The sequence shown here is derived from an EMBL/GenBank/DDBJ whole genome shotgun (WGS) entry which is preliminary data.</text>
</comment>
<feature type="signal peptide" evidence="1">
    <location>
        <begin position="1"/>
        <end position="23"/>
    </location>
</feature>
<sequence length="761" mass="80698">MKKILTFCLAAILGLAQYEEAQATICYVKTGATGLNNGTSWTNAYTSLQATAANSADTIWIAAGTYKPTNDTTRSAYFDLRNKNVFGGFAGTETQLSQRNITANPTILSGDIGVAGDNSDNSYSLIRIFSTGDYFTLFADGLILEKSGRYAISFSAALTIGMTAISATFNNCIFRDNQGTEGAVLLAALSGPTRFNNCTFERNHVTGNGGVFYLSGSNFIHAYGTATATDCRFFNNTALGNGGVAYYGLGGFTADRCIFAGNSADVGGVVYTDLLWSGGTGSGPQFSTSNSIFAGNRANSIGAINCNTLQMQNCTVAGNKAGNGYAINALATSYIRNSIVWNNIDTVGNTPGAMQVSLNIQGNNAAYVRRNIIQNNTAIPGNFDFDPLFVAPAAAGTSPFNFDDYNYQLSAASPAIDLGADSFVTATMDLNKTARIQGSHVDLGCYEKTNCVSTVTGAISASADTIFCPGTSVHLSAPAGGTSYHWTTGAATDTTSVSGAGIYYVNVIDAQNCPAQFSIKITSYLPFIGITGDTSRCIPSTTLTASGNVSTYAWSNGATTAATTINTPGSYYVTGTNAQGCSVTSDTVHLFFYPTPAQPVITQSGNSVQTTIYATYQWMFEYIPGSNVFWDVPGATLQYYVPAIPTPNSGRYKVRVTNAEGCEALSEVFQYIEPLGLHDRQTLPAISLYPNPVQDMLHIDLFTTGPVSYTIHDVVGKTVATGKAQRTATNLAIKIPAQLINGIYFLQLKTEQREYLGKFVK</sequence>
<reference evidence="3 4" key="1">
    <citation type="submission" date="2018-03" db="EMBL/GenBank/DDBJ databases">
        <title>Genomic Encyclopedia of Type Strains, Phase III (KMG-III): the genomes of soil and plant-associated and newly described type strains.</title>
        <authorList>
            <person name="Whitman W."/>
        </authorList>
    </citation>
    <scope>NUCLEOTIDE SEQUENCE [LARGE SCALE GENOMIC DNA]</scope>
    <source>
        <strain evidence="3 4">CGMCC 1.12700</strain>
    </source>
</reference>
<dbReference type="SUPFAM" id="SSF51126">
    <property type="entry name" value="Pectin lyase-like"/>
    <property type="match status" value="1"/>
</dbReference>
<dbReference type="AlphaFoldDB" id="A0A2P8CZC3"/>
<keyword evidence="1" id="KW-0732">Signal</keyword>
<feature type="chain" id="PRO_5015169136" evidence="1">
    <location>
        <begin position="24"/>
        <end position="761"/>
    </location>
</feature>
<dbReference type="NCBIfam" id="TIGR04183">
    <property type="entry name" value="Por_Secre_tail"/>
    <property type="match status" value="1"/>
</dbReference>
<evidence type="ECO:0000313" key="3">
    <source>
        <dbReference type="EMBL" id="PSK90321.1"/>
    </source>
</evidence>
<proteinExistence type="predicted"/>